<evidence type="ECO:0000313" key="3">
    <source>
        <dbReference type="Proteomes" id="UP000176917"/>
    </source>
</evidence>
<dbReference type="Pfam" id="PF08241">
    <property type="entry name" value="Methyltransf_11"/>
    <property type="match status" value="1"/>
</dbReference>
<accession>A0A1G2RIR9</accession>
<dbReference type="InterPro" id="IPR029063">
    <property type="entry name" value="SAM-dependent_MTases_sf"/>
</dbReference>
<gene>
    <name evidence="2" type="ORF">A3B24_00635</name>
</gene>
<dbReference type="Gene3D" id="3.40.50.150">
    <property type="entry name" value="Vaccinia Virus protein VP39"/>
    <property type="match status" value="1"/>
</dbReference>
<feature type="domain" description="Methyltransferase type 11" evidence="1">
    <location>
        <begin position="44"/>
        <end position="133"/>
    </location>
</feature>
<organism evidence="2 3">
    <name type="scientific">Candidatus Wildermuthbacteria bacterium RIFCSPLOWO2_01_FULL_48_16</name>
    <dbReference type="NCBI Taxonomy" id="1802461"/>
    <lineage>
        <taxon>Bacteria</taxon>
        <taxon>Candidatus Wildermuthiibacteriota</taxon>
    </lineage>
</organism>
<dbReference type="CDD" id="cd02440">
    <property type="entry name" value="AdoMet_MTases"/>
    <property type="match status" value="1"/>
</dbReference>
<dbReference type="GO" id="GO:0008757">
    <property type="term" value="F:S-adenosylmethionine-dependent methyltransferase activity"/>
    <property type="evidence" value="ECO:0007669"/>
    <property type="project" value="InterPro"/>
</dbReference>
<dbReference type="AlphaFoldDB" id="A0A1G2RIR9"/>
<evidence type="ECO:0000313" key="2">
    <source>
        <dbReference type="EMBL" id="OHA72730.1"/>
    </source>
</evidence>
<dbReference type="SUPFAM" id="SSF53335">
    <property type="entry name" value="S-adenosyl-L-methionine-dependent methyltransferases"/>
    <property type="match status" value="1"/>
</dbReference>
<dbReference type="EMBL" id="MHUG01000024">
    <property type="protein sequence ID" value="OHA72730.1"/>
    <property type="molecule type" value="Genomic_DNA"/>
</dbReference>
<dbReference type="PANTHER" id="PTHR43861:SF1">
    <property type="entry name" value="TRANS-ACONITATE 2-METHYLTRANSFERASE"/>
    <property type="match status" value="1"/>
</dbReference>
<dbReference type="STRING" id="1802461.A3B24_00635"/>
<evidence type="ECO:0000259" key="1">
    <source>
        <dbReference type="Pfam" id="PF08241"/>
    </source>
</evidence>
<dbReference type="Proteomes" id="UP000176917">
    <property type="component" value="Unassembled WGS sequence"/>
</dbReference>
<sequence>MDKKTIETYNAAAKAYDEETAEFWDIFPDTFIRAFAESVKGKVLDVGSGPGRDALILQKTGLEVMCLDASSAMVEITKQKGLASVLGDFNTIPFPNETFDGVWAYTSLLHVPKAEVGKSLQEIQRVLKKGGVLGVGLIEGETEGYVESASMNLPRYFAYYTKEEVEKLLQRYGFTTFFFETFKPRSKNYLHFLARVV</sequence>
<dbReference type="PANTHER" id="PTHR43861">
    <property type="entry name" value="TRANS-ACONITATE 2-METHYLTRANSFERASE-RELATED"/>
    <property type="match status" value="1"/>
</dbReference>
<protein>
    <recommendedName>
        <fullName evidence="1">Methyltransferase type 11 domain-containing protein</fullName>
    </recommendedName>
</protein>
<dbReference type="InterPro" id="IPR013216">
    <property type="entry name" value="Methyltransf_11"/>
</dbReference>
<name>A0A1G2RIR9_9BACT</name>
<reference evidence="2 3" key="1">
    <citation type="journal article" date="2016" name="Nat. Commun.">
        <title>Thousands of microbial genomes shed light on interconnected biogeochemical processes in an aquifer system.</title>
        <authorList>
            <person name="Anantharaman K."/>
            <person name="Brown C.T."/>
            <person name="Hug L.A."/>
            <person name="Sharon I."/>
            <person name="Castelle C.J."/>
            <person name="Probst A.J."/>
            <person name="Thomas B.C."/>
            <person name="Singh A."/>
            <person name="Wilkins M.J."/>
            <person name="Karaoz U."/>
            <person name="Brodie E.L."/>
            <person name="Williams K.H."/>
            <person name="Hubbard S.S."/>
            <person name="Banfield J.F."/>
        </authorList>
    </citation>
    <scope>NUCLEOTIDE SEQUENCE [LARGE SCALE GENOMIC DNA]</scope>
</reference>
<proteinExistence type="predicted"/>
<comment type="caution">
    <text evidence="2">The sequence shown here is derived from an EMBL/GenBank/DDBJ whole genome shotgun (WGS) entry which is preliminary data.</text>
</comment>